<reference evidence="6 7" key="1">
    <citation type="submission" date="2019-09" db="EMBL/GenBank/DDBJ databases">
        <title>Actinomadura physcomitrii sp. nov., a novel actinomycete isolated from moss [Physcomitrium sphaericum (Ludw) Fuernr].</title>
        <authorList>
            <person name="Zhuang X."/>
            <person name="Liu C."/>
        </authorList>
    </citation>
    <scope>NUCLEOTIDE SEQUENCE [LARGE SCALE GENOMIC DNA]</scope>
    <source>
        <strain evidence="6 7">HMC1</strain>
    </source>
</reference>
<evidence type="ECO:0000256" key="3">
    <source>
        <dbReference type="ARBA" id="ARBA00023163"/>
    </source>
</evidence>
<dbReference type="PANTHER" id="PTHR30055:SF234">
    <property type="entry name" value="HTH-TYPE TRANSCRIPTIONAL REGULATOR BETI"/>
    <property type="match status" value="1"/>
</dbReference>
<dbReference type="Pfam" id="PF00440">
    <property type="entry name" value="TetR_N"/>
    <property type="match status" value="1"/>
</dbReference>
<evidence type="ECO:0000256" key="4">
    <source>
        <dbReference type="PROSITE-ProRule" id="PRU00335"/>
    </source>
</evidence>
<protein>
    <submittedName>
        <fullName evidence="6">TetR/AcrR family transcriptional regulator</fullName>
    </submittedName>
</protein>
<keyword evidence="7" id="KW-1185">Reference proteome</keyword>
<dbReference type="InterPro" id="IPR023772">
    <property type="entry name" value="DNA-bd_HTH_TetR-type_CS"/>
</dbReference>
<name>A0A6H9Y8G5_9ACTN</name>
<keyword evidence="2 4" id="KW-0238">DNA-binding</keyword>
<dbReference type="Gene3D" id="1.10.357.10">
    <property type="entry name" value="Tetracycline Repressor, domain 2"/>
    <property type="match status" value="1"/>
</dbReference>
<dbReference type="OrthoDB" id="4214267at2"/>
<dbReference type="SUPFAM" id="SSF46689">
    <property type="entry name" value="Homeodomain-like"/>
    <property type="match status" value="1"/>
</dbReference>
<dbReference type="AlphaFoldDB" id="A0A6H9Y8G5"/>
<keyword evidence="3" id="KW-0804">Transcription</keyword>
<dbReference type="InterPro" id="IPR009057">
    <property type="entry name" value="Homeodomain-like_sf"/>
</dbReference>
<dbReference type="InterPro" id="IPR001647">
    <property type="entry name" value="HTH_TetR"/>
</dbReference>
<accession>A0A6H9Y8G5</accession>
<dbReference type="GO" id="GO:0003700">
    <property type="term" value="F:DNA-binding transcription factor activity"/>
    <property type="evidence" value="ECO:0007669"/>
    <property type="project" value="TreeGrafter"/>
</dbReference>
<feature type="DNA-binding region" description="H-T-H motif" evidence="4">
    <location>
        <begin position="38"/>
        <end position="57"/>
    </location>
</feature>
<dbReference type="PRINTS" id="PR00455">
    <property type="entry name" value="HTHTETR"/>
</dbReference>
<evidence type="ECO:0000313" key="7">
    <source>
        <dbReference type="Proteomes" id="UP000468735"/>
    </source>
</evidence>
<dbReference type="RefSeq" id="WP_151569818.1">
    <property type="nucleotide sequence ID" value="NZ_WBMT01000030.1"/>
</dbReference>
<evidence type="ECO:0000256" key="2">
    <source>
        <dbReference type="ARBA" id="ARBA00023125"/>
    </source>
</evidence>
<evidence type="ECO:0000313" key="6">
    <source>
        <dbReference type="EMBL" id="KAB2340388.1"/>
    </source>
</evidence>
<dbReference type="PROSITE" id="PS01081">
    <property type="entry name" value="HTH_TETR_1"/>
    <property type="match status" value="1"/>
</dbReference>
<comment type="caution">
    <text evidence="6">The sequence shown here is derived from an EMBL/GenBank/DDBJ whole genome shotgun (WGS) entry which is preliminary data.</text>
</comment>
<dbReference type="PROSITE" id="PS50977">
    <property type="entry name" value="HTH_TETR_2"/>
    <property type="match status" value="1"/>
</dbReference>
<dbReference type="EMBL" id="WBMT01000030">
    <property type="protein sequence ID" value="KAB2340388.1"/>
    <property type="molecule type" value="Genomic_DNA"/>
</dbReference>
<gene>
    <name evidence="6" type="ORF">F8566_45190</name>
</gene>
<dbReference type="GO" id="GO:0000976">
    <property type="term" value="F:transcription cis-regulatory region binding"/>
    <property type="evidence" value="ECO:0007669"/>
    <property type="project" value="TreeGrafter"/>
</dbReference>
<evidence type="ECO:0000259" key="5">
    <source>
        <dbReference type="PROSITE" id="PS50977"/>
    </source>
</evidence>
<evidence type="ECO:0000256" key="1">
    <source>
        <dbReference type="ARBA" id="ARBA00023015"/>
    </source>
</evidence>
<sequence>MTEAQQEQKQPAHRPSRRQHIVNAAVRVFGRAGLADASIQDIADEAGVAATAVYYHFSGKEELFDLALRRVLDQLDEVVRRSRADDEPGDPETLAKVMDAVWDWMEENPDSARMYQLHLAGATGQARVMREEFEQRHVQRAFDYLSDRQPRNARSAAARHAAQTLAVRTMITSTIYVSALRAEGGPLSTLPQRSVRRALHDLAQRLVSS</sequence>
<feature type="domain" description="HTH tetR-type" evidence="5">
    <location>
        <begin position="15"/>
        <end position="75"/>
    </location>
</feature>
<dbReference type="Proteomes" id="UP000468735">
    <property type="component" value="Unassembled WGS sequence"/>
</dbReference>
<proteinExistence type="predicted"/>
<organism evidence="6 7">
    <name type="scientific">Actinomadura rudentiformis</name>
    <dbReference type="NCBI Taxonomy" id="359158"/>
    <lineage>
        <taxon>Bacteria</taxon>
        <taxon>Bacillati</taxon>
        <taxon>Actinomycetota</taxon>
        <taxon>Actinomycetes</taxon>
        <taxon>Streptosporangiales</taxon>
        <taxon>Thermomonosporaceae</taxon>
        <taxon>Actinomadura</taxon>
    </lineage>
</organism>
<dbReference type="PANTHER" id="PTHR30055">
    <property type="entry name" value="HTH-TYPE TRANSCRIPTIONAL REGULATOR RUTR"/>
    <property type="match status" value="1"/>
</dbReference>
<dbReference type="InterPro" id="IPR050109">
    <property type="entry name" value="HTH-type_TetR-like_transc_reg"/>
</dbReference>
<keyword evidence="1" id="KW-0805">Transcription regulation</keyword>